<keyword evidence="1" id="KW-1133">Transmembrane helix</keyword>
<dbReference type="InterPro" id="IPR046623">
    <property type="entry name" value="DUF6536"/>
</dbReference>
<dbReference type="OrthoDB" id="5429634at2759"/>
<evidence type="ECO:0000313" key="4">
    <source>
        <dbReference type="Proteomes" id="UP000182658"/>
    </source>
</evidence>
<accession>A0A1J7IX89</accession>
<reference evidence="3 4" key="1">
    <citation type="submission" date="2016-10" db="EMBL/GenBank/DDBJ databases">
        <title>Draft genome sequence of Coniochaeta ligniaria NRRL30616, a lignocellulolytic fungus for bioabatement of inhibitors in plant biomass hydrolysates.</title>
        <authorList>
            <consortium name="DOE Joint Genome Institute"/>
            <person name="Jimenez D.J."/>
            <person name="Hector R.E."/>
            <person name="Riley R."/>
            <person name="Sun H."/>
            <person name="Grigoriev I.V."/>
            <person name="Van Elsas J.D."/>
            <person name="Nichols N.N."/>
        </authorList>
    </citation>
    <scope>NUCLEOTIDE SEQUENCE [LARGE SCALE GENOMIC DNA]</scope>
    <source>
        <strain evidence="3 4">NRRL 30616</strain>
    </source>
</reference>
<dbReference type="AlphaFoldDB" id="A0A1J7IX89"/>
<dbReference type="Pfam" id="PF20163">
    <property type="entry name" value="DUF6536"/>
    <property type="match status" value="1"/>
</dbReference>
<dbReference type="PANTHER" id="PTHR35395:SF1">
    <property type="entry name" value="DUF6536 DOMAIN-CONTAINING PROTEIN"/>
    <property type="match status" value="1"/>
</dbReference>
<feature type="transmembrane region" description="Helical" evidence="1">
    <location>
        <begin position="460"/>
        <end position="483"/>
    </location>
</feature>
<keyword evidence="1" id="KW-0812">Transmembrane</keyword>
<dbReference type="PANTHER" id="PTHR35395">
    <property type="entry name" value="DUF6536 DOMAIN-CONTAINING PROTEIN"/>
    <property type="match status" value="1"/>
</dbReference>
<evidence type="ECO:0000256" key="1">
    <source>
        <dbReference type="SAM" id="Phobius"/>
    </source>
</evidence>
<dbReference type="STRING" id="1408157.A0A1J7IX89"/>
<gene>
    <name evidence="3" type="ORF">CONLIGDRAFT_642048</name>
</gene>
<feature type="transmembrane region" description="Helical" evidence="1">
    <location>
        <begin position="144"/>
        <end position="161"/>
    </location>
</feature>
<dbReference type="EMBL" id="KV875095">
    <property type="protein sequence ID" value="OIW32319.1"/>
    <property type="molecule type" value="Genomic_DNA"/>
</dbReference>
<sequence length="760" mass="84344">MVFTLSGSFWTVTQQRQKSAWRFYSLSGWRNTAVCLTVIISTLTATLIICLIISLSRLGGGLGYGLRTSLLFKGDCQLSSRYNTWLHLAINTISSGVLASSNFFMQVMVAPTREDIDKAHARSRWVEIGVQSWRNLVYVPKRNAFYWALFAISSVPLHLIFNSCVLESRASTDFVMAVTSESFVDGASWSIPGVAMKQSQTSLEMTEVVTNMQKAISDPSPASIPWERISIDECVARYNNTGAILTTHRHVVMVISDPANSTGDGWATNDILFDPSRNGYLVTNESNALWYAEKFERTDYAAIERASSSYVYSYKYDSDFLTYMMTLDASTGIILGNQSVFRDGYSAMKAQYCLSEAFKVDCRLEVENKLLLIVCIFCLVKCTLCIVIVMTSGSQIPLITPGDAVESFITKPDAHTVGMCTFGRDNFINRQSGIIFTWLASPRAWVSRSRWSGIAVPMSIWLWSYCLIGISLIVAGAMCGISLREQEIGTSTFGHDSKNKPVLFGGTALDDTMLITIVANTPQLILSICYLAYNGLFTRMLSEFEWASFSVRYASLRVTHKKGQQRSTYRLQLPYRWSIPLLGISILLHWLYSNCIYVGIYEGYAWNQPLSPSSSLSIKSLQYSTVTIVISLCVSISVASAPIALALFKLPGKMVLAKNSSAAISAACHCIPTASSYDISYQDGVPLLPSKGETRHNANDEQELLREMATSKLRWGVVSNNLLERSEYYGEGNPGHLAFGTMEQHVTEPLDGNFYAASRL</sequence>
<name>A0A1J7IX89_9PEZI</name>
<keyword evidence="4" id="KW-1185">Reference proteome</keyword>
<proteinExistence type="predicted"/>
<dbReference type="InParanoid" id="A0A1J7IX89"/>
<evidence type="ECO:0000259" key="2">
    <source>
        <dbReference type="Pfam" id="PF20163"/>
    </source>
</evidence>
<evidence type="ECO:0000313" key="3">
    <source>
        <dbReference type="EMBL" id="OIW32319.1"/>
    </source>
</evidence>
<protein>
    <recommendedName>
        <fullName evidence="2">DUF6536 domain-containing protein</fullName>
    </recommendedName>
</protein>
<dbReference type="Proteomes" id="UP000182658">
    <property type="component" value="Unassembled WGS sequence"/>
</dbReference>
<feature type="transmembrane region" description="Helical" evidence="1">
    <location>
        <begin position="31"/>
        <end position="55"/>
    </location>
</feature>
<feature type="domain" description="DUF6536" evidence="2">
    <location>
        <begin position="29"/>
        <end position="184"/>
    </location>
</feature>
<organism evidence="3 4">
    <name type="scientific">Coniochaeta ligniaria NRRL 30616</name>
    <dbReference type="NCBI Taxonomy" id="1408157"/>
    <lineage>
        <taxon>Eukaryota</taxon>
        <taxon>Fungi</taxon>
        <taxon>Dikarya</taxon>
        <taxon>Ascomycota</taxon>
        <taxon>Pezizomycotina</taxon>
        <taxon>Sordariomycetes</taxon>
        <taxon>Sordariomycetidae</taxon>
        <taxon>Coniochaetales</taxon>
        <taxon>Coniochaetaceae</taxon>
        <taxon>Coniochaeta</taxon>
    </lineage>
</organism>
<feature type="transmembrane region" description="Helical" evidence="1">
    <location>
        <begin position="579"/>
        <end position="601"/>
    </location>
</feature>
<feature type="transmembrane region" description="Helical" evidence="1">
    <location>
        <begin position="621"/>
        <end position="648"/>
    </location>
</feature>
<feature type="transmembrane region" description="Helical" evidence="1">
    <location>
        <begin position="370"/>
        <end position="390"/>
    </location>
</feature>
<keyword evidence="1" id="KW-0472">Membrane</keyword>